<dbReference type="PANTHER" id="PTHR42910">
    <property type="entry name" value="TRANSPORTER SCO4007-RELATED"/>
    <property type="match status" value="1"/>
</dbReference>
<dbReference type="Proteomes" id="UP000015480">
    <property type="component" value="Chromosome"/>
</dbReference>
<feature type="transmembrane region" description="Helical" evidence="1">
    <location>
        <begin position="79"/>
        <end position="99"/>
    </location>
</feature>
<sequence length="102" mass="10657">MRKSRFTEQQIMPALLIGVVLLDLAVQAVHVTNQSIIFERHPQARSRLVGGYMAFYSLGSAIGAIGATTAFAHAGWAGVSALGAAFSALALIIWAAAAWSGS</sequence>
<dbReference type="SUPFAM" id="SSF103473">
    <property type="entry name" value="MFS general substrate transporter"/>
    <property type="match status" value="1"/>
</dbReference>
<evidence type="ECO:0000313" key="2">
    <source>
        <dbReference type="EMBL" id="AGT09376.1"/>
    </source>
</evidence>
<dbReference type="PATRIC" id="fig|1367847.3.peg.2301"/>
<dbReference type="HOGENOM" id="CLU_179290_0_0_5"/>
<proteinExistence type="predicted"/>
<organism evidence="2 3">
    <name type="scientific">Paracoccus aminophilus JCM 7686</name>
    <dbReference type="NCBI Taxonomy" id="1367847"/>
    <lineage>
        <taxon>Bacteria</taxon>
        <taxon>Pseudomonadati</taxon>
        <taxon>Pseudomonadota</taxon>
        <taxon>Alphaproteobacteria</taxon>
        <taxon>Rhodobacterales</taxon>
        <taxon>Paracoccaceae</taxon>
        <taxon>Paracoccus</taxon>
    </lineage>
</organism>
<evidence type="ECO:0000256" key="1">
    <source>
        <dbReference type="SAM" id="Phobius"/>
    </source>
</evidence>
<reference evidence="2 3" key="1">
    <citation type="journal article" date="2014" name="BMC Genomics">
        <title>Architecture and functions of a multipartite genome of the methylotrophic bacterium Paracoccus aminophilus JCM 7686, containing primary and secondary chromids.</title>
        <authorList>
            <person name="Dziewit L."/>
            <person name="Czarnecki J."/>
            <person name="Wibberg D."/>
            <person name="Radlinska M."/>
            <person name="Mrozek P."/>
            <person name="Szymczak M."/>
            <person name="Schluter A."/>
            <person name="Puhler A."/>
            <person name="Bartosik D."/>
        </authorList>
    </citation>
    <scope>NUCLEOTIDE SEQUENCE [LARGE SCALE GENOMIC DNA]</scope>
    <source>
        <strain evidence="2">JCM 7686</strain>
    </source>
</reference>
<feature type="transmembrane region" description="Helical" evidence="1">
    <location>
        <begin position="52"/>
        <end position="72"/>
    </location>
</feature>
<dbReference type="STRING" id="1367847.JCM7686_2306"/>
<dbReference type="RefSeq" id="WP_020951014.1">
    <property type="nucleotide sequence ID" value="NC_022041.1"/>
</dbReference>
<dbReference type="eggNOG" id="COG2814">
    <property type="taxonomic scope" value="Bacteria"/>
</dbReference>
<accession>S5YVV1</accession>
<dbReference type="Gene3D" id="1.20.1250.20">
    <property type="entry name" value="MFS general substrate transporter like domains"/>
    <property type="match status" value="1"/>
</dbReference>
<dbReference type="AlphaFoldDB" id="S5YVV1"/>
<dbReference type="EMBL" id="CP006650">
    <property type="protein sequence ID" value="AGT09376.1"/>
    <property type="molecule type" value="Genomic_DNA"/>
</dbReference>
<dbReference type="PANTHER" id="PTHR42910:SF1">
    <property type="entry name" value="MAJOR FACILITATOR SUPERFAMILY (MFS) PROFILE DOMAIN-CONTAINING PROTEIN"/>
    <property type="match status" value="1"/>
</dbReference>
<dbReference type="KEGG" id="pami:JCM7686_2306"/>
<keyword evidence="1" id="KW-0472">Membrane</keyword>
<keyword evidence="3" id="KW-1185">Reference proteome</keyword>
<protein>
    <submittedName>
        <fullName evidence="2">Major facilitator superfamily transport protein</fullName>
    </submittedName>
</protein>
<dbReference type="InterPro" id="IPR036259">
    <property type="entry name" value="MFS_trans_sf"/>
</dbReference>
<keyword evidence="1" id="KW-0812">Transmembrane</keyword>
<keyword evidence="1" id="KW-1133">Transmembrane helix</keyword>
<evidence type="ECO:0000313" key="3">
    <source>
        <dbReference type="Proteomes" id="UP000015480"/>
    </source>
</evidence>
<name>S5YVV1_PARAH</name>
<gene>
    <name evidence="2" type="ORF">JCM7686_2306</name>
</gene>